<feature type="domain" description="Zn(2)-C6 fungal-type" evidence="1">
    <location>
        <begin position="56"/>
        <end position="85"/>
    </location>
</feature>
<dbReference type="InterPro" id="IPR001138">
    <property type="entry name" value="Zn2Cys6_DnaBD"/>
</dbReference>
<dbReference type="PROSITE" id="PS00463">
    <property type="entry name" value="ZN2_CY6_FUNGAL_1"/>
    <property type="match status" value="1"/>
</dbReference>
<dbReference type="CDD" id="cd00067">
    <property type="entry name" value="GAL4"/>
    <property type="match status" value="1"/>
</dbReference>
<name>A0A9N9HB40_9GLOM</name>
<dbReference type="InterPro" id="IPR036864">
    <property type="entry name" value="Zn2-C6_fun-type_DNA-bd_sf"/>
</dbReference>
<dbReference type="EMBL" id="CAJVQA010008394">
    <property type="protein sequence ID" value="CAG8670965.1"/>
    <property type="molecule type" value="Genomic_DNA"/>
</dbReference>
<protein>
    <submittedName>
        <fullName evidence="2">19442_t:CDS:1</fullName>
    </submittedName>
</protein>
<gene>
    <name evidence="2" type="ORF">CPELLU_LOCUS10272</name>
</gene>
<dbReference type="AlphaFoldDB" id="A0A9N9HB40"/>
<evidence type="ECO:0000259" key="1">
    <source>
        <dbReference type="PROSITE" id="PS50048"/>
    </source>
</evidence>
<dbReference type="SMART" id="SM00066">
    <property type="entry name" value="GAL4"/>
    <property type="match status" value="1"/>
</dbReference>
<accession>A0A9N9HB40</accession>
<evidence type="ECO:0000313" key="2">
    <source>
        <dbReference type="EMBL" id="CAG8670965.1"/>
    </source>
</evidence>
<organism evidence="2 3">
    <name type="scientific">Cetraspora pellucida</name>
    <dbReference type="NCBI Taxonomy" id="1433469"/>
    <lineage>
        <taxon>Eukaryota</taxon>
        <taxon>Fungi</taxon>
        <taxon>Fungi incertae sedis</taxon>
        <taxon>Mucoromycota</taxon>
        <taxon>Glomeromycotina</taxon>
        <taxon>Glomeromycetes</taxon>
        <taxon>Diversisporales</taxon>
        <taxon>Gigasporaceae</taxon>
        <taxon>Cetraspora</taxon>
    </lineage>
</organism>
<dbReference type="PROSITE" id="PS50048">
    <property type="entry name" value="ZN2_CY6_FUNGAL_2"/>
    <property type="match status" value="1"/>
</dbReference>
<dbReference type="Proteomes" id="UP000789759">
    <property type="component" value="Unassembled WGS sequence"/>
</dbReference>
<comment type="caution">
    <text evidence="2">The sequence shown here is derived from an EMBL/GenBank/DDBJ whole genome shotgun (WGS) entry which is preliminary data.</text>
</comment>
<dbReference type="SUPFAM" id="SSF57701">
    <property type="entry name" value="Zn2/Cys6 DNA-binding domain"/>
    <property type="match status" value="1"/>
</dbReference>
<proteinExistence type="predicted"/>
<dbReference type="Gene3D" id="4.10.240.10">
    <property type="entry name" value="Zn(2)-C6 fungal-type DNA-binding domain"/>
    <property type="match status" value="1"/>
</dbReference>
<reference evidence="2" key="1">
    <citation type="submission" date="2021-06" db="EMBL/GenBank/DDBJ databases">
        <authorList>
            <person name="Kallberg Y."/>
            <person name="Tangrot J."/>
            <person name="Rosling A."/>
        </authorList>
    </citation>
    <scope>NUCLEOTIDE SEQUENCE</scope>
    <source>
        <strain evidence="2">FL966</strain>
    </source>
</reference>
<sequence>MTVAELVKGAAELVEDYELKKIKRFIQYVYSSFISNEIKDCCDKLQDSKQKRTTSACTECRASKRGCSDQKPCTRCIEKGLTCKIIDECSKCRYKRYVVEGKLYCKKCSEKLGHDQETTQTDANNYATVLGPAIPLYTYDYSVTANCLLRIVPLEEYDNTMDPLEEYDNTMDPLEEYYNTMGSLEEYDNIMDPLEEHNNIMDPHQLIFRSVRLRFS</sequence>
<dbReference type="OrthoDB" id="2123952at2759"/>
<dbReference type="GO" id="GO:0008270">
    <property type="term" value="F:zinc ion binding"/>
    <property type="evidence" value="ECO:0007669"/>
    <property type="project" value="InterPro"/>
</dbReference>
<evidence type="ECO:0000313" key="3">
    <source>
        <dbReference type="Proteomes" id="UP000789759"/>
    </source>
</evidence>
<keyword evidence="3" id="KW-1185">Reference proteome</keyword>
<dbReference type="GO" id="GO:0000981">
    <property type="term" value="F:DNA-binding transcription factor activity, RNA polymerase II-specific"/>
    <property type="evidence" value="ECO:0007669"/>
    <property type="project" value="InterPro"/>
</dbReference>